<organism evidence="1">
    <name type="scientific">Streptomyces iranensis</name>
    <dbReference type="NCBI Taxonomy" id="576784"/>
    <lineage>
        <taxon>Bacteria</taxon>
        <taxon>Bacillati</taxon>
        <taxon>Actinomycetota</taxon>
        <taxon>Actinomycetes</taxon>
        <taxon>Kitasatosporales</taxon>
        <taxon>Streptomycetaceae</taxon>
        <taxon>Streptomyces</taxon>
        <taxon>Streptomyces violaceusniger group</taxon>
    </lineage>
</organism>
<name>A0A061A7K4_9ACTN</name>
<accession>A0A061A7K4</accession>
<proteinExistence type="predicted"/>
<dbReference type="InterPro" id="IPR031100">
    <property type="entry name" value="LOG_fam"/>
</dbReference>
<protein>
    <recommendedName>
        <fullName evidence="2">AMP nucleosidase</fullName>
    </recommendedName>
</protein>
<evidence type="ECO:0008006" key="2">
    <source>
        <dbReference type="Google" id="ProtNLM"/>
    </source>
</evidence>
<evidence type="ECO:0000313" key="1">
    <source>
        <dbReference type="EMBL" id="CDR12979.1"/>
    </source>
</evidence>
<reference evidence="1" key="1">
    <citation type="submission" date="2014-05" db="EMBL/GenBank/DDBJ databases">
        <authorList>
            <person name="Horn Fabian"/>
        </authorList>
    </citation>
    <scope>NUCLEOTIDE SEQUENCE</scope>
</reference>
<dbReference type="SUPFAM" id="SSF102405">
    <property type="entry name" value="MCP/YpsA-like"/>
    <property type="match status" value="1"/>
</dbReference>
<gene>
    <name evidence="1" type="ORF">SIRAN7854</name>
</gene>
<sequence length="62" mass="6699">MLAVSDAVVVMPGGVGMLDEVTEVLELRKHGLYDEPVAFERMLRAAQAKADAAGDIRARNPF</sequence>
<dbReference type="HOGENOM" id="CLU_2902362_0_0_11"/>
<dbReference type="PATRIC" id="fig|576784.4.peg.8049"/>
<dbReference type="Gene3D" id="3.40.50.450">
    <property type="match status" value="1"/>
</dbReference>
<dbReference type="Pfam" id="PF03641">
    <property type="entry name" value="Lysine_decarbox"/>
    <property type="match status" value="1"/>
</dbReference>
<dbReference type="EMBL" id="LK022848">
    <property type="protein sequence ID" value="CDR12979.1"/>
    <property type="molecule type" value="Genomic_DNA"/>
</dbReference>
<dbReference type="AlphaFoldDB" id="A0A061A7K4"/>